<organism evidence="10 11">
    <name type="scientific">Paenibacillus foliorum</name>
    <dbReference type="NCBI Taxonomy" id="2654974"/>
    <lineage>
        <taxon>Bacteria</taxon>
        <taxon>Bacillati</taxon>
        <taxon>Bacillota</taxon>
        <taxon>Bacilli</taxon>
        <taxon>Bacillales</taxon>
        <taxon>Paenibacillaceae</taxon>
        <taxon>Paenibacillus</taxon>
    </lineage>
</organism>
<proteinExistence type="inferred from homology"/>
<evidence type="ECO:0000256" key="2">
    <source>
        <dbReference type="ARBA" id="ARBA00022618"/>
    </source>
</evidence>
<comment type="caution">
    <text evidence="10">The sequence shown here is derived from an EMBL/GenBank/DDBJ whole genome shotgun (WGS) entry which is preliminary data.</text>
</comment>
<feature type="transmembrane region" description="Helical" evidence="7">
    <location>
        <begin position="40"/>
        <end position="61"/>
    </location>
</feature>
<dbReference type="Proteomes" id="UP000641588">
    <property type="component" value="Unassembled WGS sequence"/>
</dbReference>
<evidence type="ECO:0000256" key="6">
    <source>
        <dbReference type="ARBA" id="ARBA00023306"/>
    </source>
</evidence>
<dbReference type="EMBL" id="WHOD01000070">
    <property type="protein sequence ID" value="NOU95409.1"/>
    <property type="molecule type" value="Genomic_DNA"/>
</dbReference>
<dbReference type="GO" id="GO:0032153">
    <property type="term" value="C:cell division site"/>
    <property type="evidence" value="ECO:0007669"/>
    <property type="project" value="UniProtKB-UniRule"/>
</dbReference>
<evidence type="ECO:0000256" key="8">
    <source>
        <dbReference type="NCBIfam" id="TIGR02209"/>
    </source>
</evidence>
<keyword evidence="5 7" id="KW-0472">Membrane</keyword>
<keyword evidence="11" id="KW-1185">Reference proteome</keyword>
<comment type="subcellular location">
    <subcellularLocation>
        <location evidence="7">Cell membrane</location>
        <topology evidence="7">Single-pass type II membrane protein</topology>
    </subcellularLocation>
    <text evidence="7">Localizes to the division septum where it forms a ring structure.</text>
</comment>
<keyword evidence="1 7" id="KW-1003">Cell membrane</keyword>
<dbReference type="HAMAP" id="MF_00910">
    <property type="entry name" value="FtsL"/>
    <property type="match status" value="1"/>
</dbReference>
<accession>A0A972K099</accession>
<dbReference type="GO" id="GO:0043093">
    <property type="term" value="P:FtsZ-dependent cytokinesis"/>
    <property type="evidence" value="ECO:0007669"/>
    <property type="project" value="UniProtKB-UniRule"/>
</dbReference>
<reference evidence="10" key="1">
    <citation type="submission" date="2019-10" db="EMBL/GenBank/DDBJ databases">
        <title>Description of Paenibacillus glebae sp. nov.</title>
        <authorList>
            <person name="Carlier A."/>
            <person name="Qi S."/>
        </authorList>
    </citation>
    <scope>NUCLEOTIDE SEQUENCE</scope>
    <source>
        <strain evidence="10">LMG 31456</strain>
    </source>
</reference>
<dbReference type="RefSeq" id="WP_171653604.1">
    <property type="nucleotide sequence ID" value="NZ_WHOD01000070.1"/>
</dbReference>
<evidence type="ECO:0000256" key="7">
    <source>
        <dbReference type="HAMAP-Rule" id="MF_00910"/>
    </source>
</evidence>
<dbReference type="Pfam" id="PF04977">
    <property type="entry name" value="DivIC"/>
    <property type="match status" value="1"/>
</dbReference>
<sequence>MPAYIHGSLAVEQRTKPKVTVKETKKIVYRNKSLPVQEKLLYLFTMLICVIVASLIIWRYAQIYEMNTKILKLETDIQILQADNSVLKHKVESLSNPDRLRQEALKLGMVPPEDKQISKVPMKSSGTQSNATASAVNDKKVETTTP</sequence>
<evidence type="ECO:0000256" key="4">
    <source>
        <dbReference type="ARBA" id="ARBA00022989"/>
    </source>
</evidence>
<comment type="function">
    <text evidence="7">Essential cell division protein.</text>
</comment>
<protein>
    <recommendedName>
        <fullName evidence="7 8">Cell division protein FtsL</fullName>
    </recommendedName>
</protein>
<evidence type="ECO:0000256" key="1">
    <source>
        <dbReference type="ARBA" id="ARBA00022475"/>
    </source>
</evidence>
<dbReference type="InterPro" id="IPR007060">
    <property type="entry name" value="FtsL/DivIC"/>
</dbReference>
<keyword evidence="2 7" id="KW-0132">Cell division</keyword>
<evidence type="ECO:0000256" key="9">
    <source>
        <dbReference type="SAM" id="MobiDB-lite"/>
    </source>
</evidence>
<dbReference type="NCBIfam" id="TIGR02209">
    <property type="entry name" value="ftsL_broad"/>
    <property type="match status" value="1"/>
</dbReference>
<keyword evidence="4 7" id="KW-1133">Transmembrane helix</keyword>
<keyword evidence="3 7" id="KW-0812">Transmembrane</keyword>
<evidence type="ECO:0000313" key="11">
    <source>
        <dbReference type="Proteomes" id="UP000641588"/>
    </source>
</evidence>
<evidence type="ECO:0000313" key="10">
    <source>
        <dbReference type="EMBL" id="NOU95409.1"/>
    </source>
</evidence>
<feature type="region of interest" description="Disordered" evidence="9">
    <location>
        <begin position="110"/>
        <end position="146"/>
    </location>
</feature>
<dbReference type="GO" id="GO:0005886">
    <property type="term" value="C:plasma membrane"/>
    <property type="evidence" value="ECO:0007669"/>
    <property type="project" value="UniProtKB-SubCell"/>
</dbReference>
<evidence type="ECO:0000256" key="3">
    <source>
        <dbReference type="ARBA" id="ARBA00022692"/>
    </source>
</evidence>
<comment type="similarity">
    <text evidence="7">Belongs to the FtsL family.</text>
</comment>
<name>A0A972K099_9BACL</name>
<dbReference type="AlphaFoldDB" id="A0A972K099"/>
<dbReference type="InterPro" id="IPR011922">
    <property type="entry name" value="Cell_div_FtsL"/>
</dbReference>
<feature type="compositionally biased region" description="Polar residues" evidence="9">
    <location>
        <begin position="124"/>
        <end position="135"/>
    </location>
</feature>
<keyword evidence="6 7" id="KW-0131">Cell cycle</keyword>
<feature type="compositionally biased region" description="Basic and acidic residues" evidence="9">
    <location>
        <begin position="137"/>
        <end position="146"/>
    </location>
</feature>
<gene>
    <name evidence="7 10" type="primary">ftsL</name>
    <name evidence="10" type="ORF">GC093_19580</name>
</gene>
<evidence type="ECO:0000256" key="5">
    <source>
        <dbReference type="ARBA" id="ARBA00023136"/>
    </source>
</evidence>